<dbReference type="SUPFAM" id="SSF47226">
    <property type="entry name" value="Histidine-containing phosphotransfer domain, HPT domain"/>
    <property type="match status" value="1"/>
</dbReference>
<protein>
    <recommendedName>
        <fullName evidence="3">HPt domain-containing protein</fullName>
    </recommendedName>
</protein>
<keyword evidence="2" id="KW-1185">Reference proteome</keyword>
<dbReference type="InterPro" id="IPR036641">
    <property type="entry name" value="HPT_dom_sf"/>
</dbReference>
<accession>A0A4Q0PA18</accession>
<dbReference type="AlphaFoldDB" id="A0A4Q0PA18"/>
<sequence>MITEIPDLNKIKHIAADSKDFEYELIAILKEELPLEINQYYLHLKTQDFIKCAADVHKLKHKISILNMHMSYEFAIIYEDELKLGDNKSSLHFDKILNAMSTFISKI</sequence>
<dbReference type="OrthoDB" id="1441381at2"/>
<organism evidence="1 2">
    <name type="scientific">Leeuwenhoekiella aequorea</name>
    <dbReference type="NCBI Taxonomy" id="283736"/>
    <lineage>
        <taxon>Bacteria</taxon>
        <taxon>Pseudomonadati</taxon>
        <taxon>Bacteroidota</taxon>
        <taxon>Flavobacteriia</taxon>
        <taxon>Flavobacteriales</taxon>
        <taxon>Flavobacteriaceae</taxon>
        <taxon>Leeuwenhoekiella</taxon>
    </lineage>
</organism>
<name>A0A4Q0PA18_9FLAO</name>
<dbReference type="EMBL" id="QOVM01000002">
    <property type="protein sequence ID" value="RXG23258.1"/>
    <property type="molecule type" value="Genomic_DNA"/>
</dbReference>
<evidence type="ECO:0000313" key="1">
    <source>
        <dbReference type="EMBL" id="RXG23258.1"/>
    </source>
</evidence>
<reference evidence="1 2" key="1">
    <citation type="submission" date="2018-07" db="EMBL/GenBank/DDBJ databases">
        <title>Leeuwenhoekiella genomics.</title>
        <authorList>
            <person name="Tahon G."/>
            <person name="Willems A."/>
        </authorList>
    </citation>
    <scope>NUCLEOTIDE SEQUENCE [LARGE SCALE GENOMIC DNA]</scope>
    <source>
        <strain evidence="1 2">LMG 22550</strain>
    </source>
</reference>
<evidence type="ECO:0000313" key="2">
    <source>
        <dbReference type="Proteomes" id="UP000289238"/>
    </source>
</evidence>
<dbReference type="GO" id="GO:0000160">
    <property type="term" value="P:phosphorelay signal transduction system"/>
    <property type="evidence" value="ECO:0007669"/>
    <property type="project" value="InterPro"/>
</dbReference>
<gene>
    <name evidence="1" type="ORF">DSM00_870</name>
</gene>
<comment type="caution">
    <text evidence="1">The sequence shown here is derived from an EMBL/GenBank/DDBJ whole genome shotgun (WGS) entry which is preliminary data.</text>
</comment>
<proteinExistence type="predicted"/>
<dbReference type="RefSeq" id="WP_128756800.1">
    <property type="nucleotide sequence ID" value="NZ_QOVM01000002.1"/>
</dbReference>
<evidence type="ECO:0008006" key="3">
    <source>
        <dbReference type="Google" id="ProtNLM"/>
    </source>
</evidence>
<dbReference type="Proteomes" id="UP000289238">
    <property type="component" value="Unassembled WGS sequence"/>
</dbReference>